<keyword evidence="5" id="KW-0349">Heme</keyword>
<comment type="caution">
    <text evidence="6">The sequence shown here is derived from an EMBL/GenBank/DDBJ whole genome shotgun (WGS) entry which is preliminary data.</text>
</comment>
<accession>A0AAV9Q4F3</accession>
<comment type="similarity">
    <text evidence="1">Belongs to the cytochrome P450 family.</text>
</comment>
<evidence type="ECO:0000256" key="3">
    <source>
        <dbReference type="ARBA" id="ARBA00023002"/>
    </source>
</evidence>
<evidence type="ECO:0000313" key="7">
    <source>
        <dbReference type="Proteomes" id="UP001345827"/>
    </source>
</evidence>
<dbReference type="GO" id="GO:0005506">
    <property type="term" value="F:iron ion binding"/>
    <property type="evidence" value="ECO:0007669"/>
    <property type="project" value="InterPro"/>
</dbReference>
<dbReference type="GO" id="GO:0020037">
    <property type="term" value="F:heme binding"/>
    <property type="evidence" value="ECO:0007669"/>
    <property type="project" value="InterPro"/>
</dbReference>
<dbReference type="Proteomes" id="UP001345827">
    <property type="component" value="Unassembled WGS sequence"/>
</dbReference>
<dbReference type="PANTHER" id="PTHR46300">
    <property type="entry name" value="P450, PUTATIVE (EUROFUNG)-RELATED-RELATED"/>
    <property type="match status" value="1"/>
</dbReference>
<feature type="binding site" description="axial binding residue" evidence="5">
    <location>
        <position position="522"/>
    </location>
    <ligand>
        <name>heme</name>
        <dbReference type="ChEBI" id="CHEBI:30413"/>
    </ligand>
    <ligandPart>
        <name>Fe</name>
        <dbReference type="ChEBI" id="CHEBI:18248"/>
    </ligandPart>
</feature>
<dbReference type="EMBL" id="JAXLQG010000012">
    <property type="protein sequence ID" value="KAK5533855.1"/>
    <property type="molecule type" value="Genomic_DNA"/>
</dbReference>
<dbReference type="GO" id="GO:0004497">
    <property type="term" value="F:monooxygenase activity"/>
    <property type="evidence" value="ECO:0007669"/>
    <property type="project" value="InterPro"/>
</dbReference>
<evidence type="ECO:0000256" key="5">
    <source>
        <dbReference type="PIRSR" id="PIRSR602401-1"/>
    </source>
</evidence>
<sequence>MGDEVPIRGFDRAAAPHTKRLQKGLLVGSVGYITPNPSSSYPTSADAQQDGTPSHHHRHIILETVTLSPDFTIEALPKPVTRDLLIMELHLYLLPAGAALFLLVLQQIISSIIFWRKYKFPNPVPGIPIFGNTFQMPLLQQGVWAKKKAEQYGEMFTMKIGANMWVFLNSSRTVNDLLEKRSAITASRPRFPFTNEIMSGGSRVVLMPYSEKWKSVRKYMHQILSARQKDTFRPYQDLESKHLLWDYLHNTDKWFTANARFANSVIMTVVFGRRSDLDNPDMAQLFRTAEMFLENQQPGKNLVDAFPILASLPKPLQWWRPRAQWIHNYTVDCYKKFMAELDRRLKDGTQKPCFAVDFLKIAEKEKFDEITKLFTMGSLMEAGSDTSRVSIGQIIAGAATYPDWVERARKELDEVCGANAERLPGWDDFTRLPYIMAVVKEGFRWRPNIAEIGAPHMLTQDTEYEGYRFPKGTIFTWNAWAIALSEKEYQEPERFWPERFLNDDLYSGLKGHWAFGPGRRVCTGWTVGEGNVWIAIARLLYCFDFKQDPAHPIDTMKIPQITRGQAPYHVNITVRSPKHAALIDRECIDAVNTKY</sequence>
<dbReference type="InterPro" id="IPR002401">
    <property type="entry name" value="Cyt_P450_E_grp-I"/>
</dbReference>
<evidence type="ECO:0000256" key="1">
    <source>
        <dbReference type="ARBA" id="ARBA00010617"/>
    </source>
</evidence>
<dbReference type="InterPro" id="IPR001128">
    <property type="entry name" value="Cyt_P450"/>
</dbReference>
<dbReference type="SUPFAM" id="SSF48264">
    <property type="entry name" value="Cytochrome P450"/>
    <property type="match status" value="1"/>
</dbReference>
<evidence type="ECO:0008006" key="8">
    <source>
        <dbReference type="Google" id="ProtNLM"/>
    </source>
</evidence>
<name>A0AAV9Q4F3_9PEZI</name>
<organism evidence="6 7">
    <name type="scientific">Vermiconidia calcicola</name>
    <dbReference type="NCBI Taxonomy" id="1690605"/>
    <lineage>
        <taxon>Eukaryota</taxon>
        <taxon>Fungi</taxon>
        <taxon>Dikarya</taxon>
        <taxon>Ascomycota</taxon>
        <taxon>Pezizomycotina</taxon>
        <taxon>Dothideomycetes</taxon>
        <taxon>Dothideomycetidae</taxon>
        <taxon>Mycosphaerellales</taxon>
        <taxon>Extremaceae</taxon>
        <taxon>Vermiconidia</taxon>
    </lineage>
</organism>
<dbReference type="PANTHER" id="PTHR46300:SF12">
    <property type="entry name" value="P450, PUTATIVE (EUROFUNG)-RELATED"/>
    <property type="match status" value="1"/>
</dbReference>
<dbReference type="CDD" id="cd11065">
    <property type="entry name" value="CYP64-like"/>
    <property type="match status" value="1"/>
</dbReference>
<keyword evidence="2 5" id="KW-0479">Metal-binding</keyword>
<keyword evidence="7" id="KW-1185">Reference proteome</keyword>
<reference evidence="6 7" key="1">
    <citation type="submission" date="2023-06" db="EMBL/GenBank/DDBJ databases">
        <title>Black Yeasts Isolated from many extreme environments.</title>
        <authorList>
            <person name="Coleine C."/>
            <person name="Stajich J.E."/>
            <person name="Selbmann L."/>
        </authorList>
    </citation>
    <scope>NUCLEOTIDE SEQUENCE [LARGE SCALE GENOMIC DNA]</scope>
    <source>
        <strain evidence="6 7">CCFEE 5887</strain>
    </source>
</reference>
<dbReference type="AlphaFoldDB" id="A0AAV9Q4F3"/>
<keyword evidence="3" id="KW-0560">Oxidoreductase</keyword>
<protein>
    <recommendedName>
        <fullName evidence="8">Cytochrome P450</fullName>
    </recommendedName>
</protein>
<gene>
    <name evidence="6" type="ORF">LTR25_006835</name>
</gene>
<evidence type="ECO:0000256" key="2">
    <source>
        <dbReference type="ARBA" id="ARBA00022723"/>
    </source>
</evidence>
<dbReference type="GO" id="GO:0016705">
    <property type="term" value="F:oxidoreductase activity, acting on paired donors, with incorporation or reduction of molecular oxygen"/>
    <property type="evidence" value="ECO:0007669"/>
    <property type="project" value="InterPro"/>
</dbReference>
<comment type="cofactor">
    <cofactor evidence="5">
        <name>heme</name>
        <dbReference type="ChEBI" id="CHEBI:30413"/>
    </cofactor>
</comment>
<evidence type="ECO:0000256" key="4">
    <source>
        <dbReference type="ARBA" id="ARBA00023004"/>
    </source>
</evidence>
<dbReference type="Pfam" id="PF00067">
    <property type="entry name" value="p450"/>
    <property type="match status" value="1"/>
</dbReference>
<evidence type="ECO:0000313" key="6">
    <source>
        <dbReference type="EMBL" id="KAK5533855.1"/>
    </source>
</evidence>
<dbReference type="PRINTS" id="PR00463">
    <property type="entry name" value="EP450I"/>
</dbReference>
<dbReference type="Gene3D" id="1.10.630.10">
    <property type="entry name" value="Cytochrome P450"/>
    <property type="match status" value="1"/>
</dbReference>
<keyword evidence="4 5" id="KW-0408">Iron</keyword>
<dbReference type="InterPro" id="IPR036396">
    <property type="entry name" value="Cyt_P450_sf"/>
</dbReference>
<dbReference type="InterPro" id="IPR050364">
    <property type="entry name" value="Cytochrome_P450_fung"/>
</dbReference>
<proteinExistence type="inferred from homology"/>